<evidence type="ECO:0000256" key="6">
    <source>
        <dbReference type="ARBA" id="ARBA00023125"/>
    </source>
</evidence>
<evidence type="ECO:0000256" key="4">
    <source>
        <dbReference type="ARBA" id="ARBA00022806"/>
    </source>
</evidence>
<dbReference type="InterPro" id="IPR014017">
    <property type="entry name" value="DNA_helicase_UvrD-like_C"/>
</dbReference>
<evidence type="ECO:0000259" key="14">
    <source>
        <dbReference type="PROSITE" id="PS51198"/>
    </source>
</evidence>
<dbReference type="Proteomes" id="UP000320948">
    <property type="component" value="Unassembled WGS sequence"/>
</dbReference>
<evidence type="ECO:0000256" key="11">
    <source>
        <dbReference type="ARBA" id="ARBA00048988"/>
    </source>
</evidence>
<organism evidence="16 17">
    <name type="scientific">Blastochloris viridis</name>
    <name type="common">Rhodopseudomonas viridis</name>
    <dbReference type="NCBI Taxonomy" id="1079"/>
    <lineage>
        <taxon>Bacteria</taxon>
        <taxon>Pseudomonadati</taxon>
        <taxon>Pseudomonadota</taxon>
        <taxon>Alphaproteobacteria</taxon>
        <taxon>Hyphomicrobiales</taxon>
        <taxon>Blastochloridaceae</taxon>
        <taxon>Blastochloris</taxon>
    </lineage>
</organism>
<feature type="domain" description="UvrD-like helicase ATP-binding" evidence="14">
    <location>
        <begin position="17"/>
        <end position="296"/>
    </location>
</feature>
<gene>
    <name evidence="16" type="ORF">DI628_00905</name>
</gene>
<sequence length="780" mass="86118">MQGGDYAPVDPAQALLKGLNPPQAKAVQHTEGPILVLAGAGTGKTNVLTRRIAYLLLTKSAWPSEILAVTFTNKAAKEMAERTERLVGESVAGMWLGTFHRLGVRLLRAHAERVGLKPQFVILDPDDQQRLVTQVLKDAGLDIQVMTPRMVTNMFNRYKDHGWTPSEVPSDEYASLGNVGKQIYTEYDNRLKALNAVDFGDLLLLPLHLLTRHPDIAEKYQTQLKYILVDEYQDTNTVQYQWLRALAAGHKNICVVGDDDQSIYSWRGAQVANILRFEHDFEGAEVVRLEQNYRSTGHILAAANAVIANNNHRHGKNLWTESGDGSVIEVHPQLDDREEARFVADGCWQHTRAGGKYEDIAILVRTASQTRALEEGLIRAGLPYTFVGGLKFYERKEIRDLLAYLRLINNPTDNLAFQRIINVPRRGVGDTTLATIDAEARGTGESYEGAVRNLIRNGQVSGKGGSAMGQFLDNLSTWRTIMQMDTPDRLAERVLEESGYAQMLRDDKSEGGEDAKTRIDNLKEMLRAMQEYPDLASFLDHVALVSESDVKGEEDTVKLMTIHAAKGLEFNTVFLPGFEEGIFPHQRSIQDEGQKGVEEERRLAYVALTRARKRMVISFASARRLYGQYMPGTPSRFLGEIPPQHVKMMAGGMTRFGGGGGYGGGYGSGGYGSSGYGGGMRTQQGSRLDTRTNRTGNDYAKPAEPMIAYSQTEMMRAASAPTKSLSNSAYSVGQKVHHEKFGAGMIKAVEGSGAETKLVIEFKHAGQKKMLASLAKLNAS</sequence>
<dbReference type="PROSITE" id="PS51217">
    <property type="entry name" value="UVRD_HELICASE_CTER"/>
    <property type="match status" value="1"/>
</dbReference>
<dbReference type="InterPro" id="IPR027417">
    <property type="entry name" value="P-loop_NTPase"/>
</dbReference>
<dbReference type="CDD" id="cd17932">
    <property type="entry name" value="DEXQc_UvrD"/>
    <property type="match status" value="1"/>
</dbReference>
<dbReference type="GO" id="GO:0016787">
    <property type="term" value="F:hydrolase activity"/>
    <property type="evidence" value="ECO:0007669"/>
    <property type="project" value="UniProtKB-UniRule"/>
</dbReference>
<dbReference type="GO" id="GO:0033202">
    <property type="term" value="C:DNA helicase complex"/>
    <property type="evidence" value="ECO:0007669"/>
    <property type="project" value="TreeGrafter"/>
</dbReference>
<evidence type="ECO:0000313" key="16">
    <source>
        <dbReference type="EMBL" id="TKW62081.1"/>
    </source>
</evidence>
<dbReference type="EMBL" id="VAFM01000001">
    <property type="protein sequence ID" value="TKW62081.1"/>
    <property type="molecule type" value="Genomic_DNA"/>
</dbReference>
<dbReference type="InterPro" id="IPR014016">
    <property type="entry name" value="UvrD-like_ATP-bd"/>
</dbReference>
<dbReference type="PANTHER" id="PTHR11070">
    <property type="entry name" value="UVRD / RECB / PCRA DNA HELICASE FAMILY MEMBER"/>
    <property type="match status" value="1"/>
</dbReference>
<keyword evidence="6" id="KW-0238">DNA-binding</keyword>
<dbReference type="Pfam" id="PF13361">
    <property type="entry name" value="UvrD_C"/>
    <property type="match status" value="1"/>
</dbReference>
<name>A0A6N4RB31_BLAVI</name>
<dbReference type="PANTHER" id="PTHR11070:SF2">
    <property type="entry name" value="ATP-DEPENDENT DNA HELICASE SRS2"/>
    <property type="match status" value="1"/>
</dbReference>
<keyword evidence="3 12" id="KW-0378">Hydrolase</keyword>
<dbReference type="AlphaFoldDB" id="A0A6N4RB31"/>
<dbReference type="Pfam" id="PF00580">
    <property type="entry name" value="UvrD-helicase"/>
    <property type="match status" value="1"/>
</dbReference>
<comment type="similarity">
    <text evidence="1">Belongs to the helicase family. UvrD subfamily.</text>
</comment>
<accession>A0A6N4RB31</accession>
<dbReference type="Gene3D" id="1.10.486.10">
    <property type="entry name" value="PCRA, domain 4"/>
    <property type="match status" value="1"/>
</dbReference>
<dbReference type="InterPro" id="IPR000212">
    <property type="entry name" value="DNA_helicase_UvrD/REP"/>
</dbReference>
<evidence type="ECO:0000256" key="13">
    <source>
        <dbReference type="SAM" id="MobiDB-lite"/>
    </source>
</evidence>
<dbReference type="Pfam" id="PF21196">
    <property type="entry name" value="PcrA_UvrD_tudor"/>
    <property type="match status" value="1"/>
</dbReference>
<evidence type="ECO:0000256" key="10">
    <source>
        <dbReference type="ARBA" id="ARBA00034923"/>
    </source>
</evidence>
<evidence type="ECO:0000256" key="7">
    <source>
        <dbReference type="ARBA" id="ARBA00023235"/>
    </source>
</evidence>
<dbReference type="CDD" id="cd18807">
    <property type="entry name" value="SF1_C_UvrD"/>
    <property type="match status" value="1"/>
</dbReference>
<evidence type="ECO:0000256" key="8">
    <source>
        <dbReference type="ARBA" id="ARBA00034617"/>
    </source>
</evidence>
<feature type="region of interest" description="Disordered" evidence="13">
    <location>
        <begin position="679"/>
        <end position="701"/>
    </location>
</feature>
<dbReference type="PROSITE" id="PS51198">
    <property type="entry name" value="UVRD_HELICASE_ATP_BIND"/>
    <property type="match status" value="1"/>
</dbReference>
<comment type="caution">
    <text evidence="16">The sequence shown here is derived from an EMBL/GenBank/DDBJ whole genome shotgun (WGS) entry which is preliminary data.</text>
</comment>
<dbReference type="SUPFAM" id="SSF52540">
    <property type="entry name" value="P-loop containing nucleoside triphosphate hydrolases"/>
    <property type="match status" value="1"/>
</dbReference>
<dbReference type="GO" id="GO:0003677">
    <property type="term" value="F:DNA binding"/>
    <property type="evidence" value="ECO:0007669"/>
    <property type="project" value="UniProtKB-KW"/>
</dbReference>
<evidence type="ECO:0000313" key="17">
    <source>
        <dbReference type="Proteomes" id="UP000320948"/>
    </source>
</evidence>
<dbReference type="FunFam" id="1.10.486.10:FF:000003">
    <property type="entry name" value="ATP-dependent DNA helicase"/>
    <property type="match status" value="1"/>
</dbReference>
<dbReference type="EC" id="5.6.2.4" evidence="9"/>
<evidence type="ECO:0000256" key="3">
    <source>
        <dbReference type="ARBA" id="ARBA00022801"/>
    </source>
</evidence>
<keyword evidence="7" id="KW-0413">Isomerase</keyword>
<evidence type="ECO:0000256" key="12">
    <source>
        <dbReference type="PROSITE-ProRule" id="PRU00560"/>
    </source>
</evidence>
<evidence type="ECO:0000256" key="9">
    <source>
        <dbReference type="ARBA" id="ARBA00034808"/>
    </source>
</evidence>
<dbReference type="GO" id="GO:0005829">
    <property type="term" value="C:cytosol"/>
    <property type="evidence" value="ECO:0007669"/>
    <property type="project" value="TreeGrafter"/>
</dbReference>
<dbReference type="GO" id="GO:0005524">
    <property type="term" value="F:ATP binding"/>
    <property type="evidence" value="ECO:0007669"/>
    <property type="project" value="UniProtKB-UniRule"/>
</dbReference>
<keyword evidence="5 12" id="KW-0067">ATP-binding</keyword>
<evidence type="ECO:0000256" key="2">
    <source>
        <dbReference type="ARBA" id="ARBA00022741"/>
    </source>
</evidence>
<evidence type="ECO:0000256" key="5">
    <source>
        <dbReference type="ARBA" id="ARBA00022840"/>
    </source>
</evidence>
<protein>
    <recommendedName>
        <fullName evidence="9">DNA 3'-5' helicase</fullName>
        <ecNumber evidence="9">5.6.2.4</ecNumber>
    </recommendedName>
    <alternativeName>
        <fullName evidence="10">DNA 3'-5' helicase II</fullName>
    </alternativeName>
</protein>
<dbReference type="InterPro" id="IPR013986">
    <property type="entry name" value="DExx_box_DNA_helicase_dom_sf"/>
</dbReference>
<feature type="binding site" evidence="12">
    <location>
        <begin position="38"/>
        <end position="45"/>
    </location>
    <ligand>
        <name>ATP</name>
        <dbReference type="ChEBI" id="CHEBI:30616"/>
    </ligand>
</feature>
<evidence type="ECO:0000259" key="15">
    <source>
        <dbReference type="PROSITE" id="PS51217"/>
    </source>
</evidence>
<evidence type="ECO:0000256" key="1">
    <source>
        <dbReference type="ARBA" id="ARBA00009922"/>
    </source>
</evidence>
<dbReference type="Gene3D" id="3.40.50.300">
    <property type="entry name" value="P-loop containing nucleotide triphosphate hydrolases"/>
    <property type="match status" value="2"/>
</dbReference>
<feature type="domain" description="UvrD-like helicase C-terminal" evidence="15">
    <location>
        <begin position="297"/>
        <end position="567"/>
    </location>
</feature>
<dbReference type="GO" id="GO:0000725">
    <property type="term" value="P:recombinational repair"/>
    <property type="evidence" value="ECO:0007669"/>
    <property type="project" value="TreeGrafter"/>
</dbReference>
<comment type="catalytic activity">
    <reaction evidence="11">
        <text>ATP + H2O = ADP + phosphate + H(+)</text>
        <dbReference type="Rhea" id="RHEA:13065"/>
        <dbReference type="ChEBI" id="CHEBI:15377"/>
        <dbReference type="ChEBI" id="CHEBI:15378"/>
        <dbReference type="ChEBI" id="CHEBI:30616"/>
        <dbReference type="ChEBI" id="CHEBI:43474"/>
        <dbReference type="ChEBI" id="CHEBI:456216"/>
        <dbReference type="EC" id="5.6.2.4"/>
    </reaction>
</comment>
<comment type="catalytic activity">
    <reaction evidence="8">
        <text>Couples ATP hydrolysis with the unwinding of duplex DNA by translocating in the 3'-5' direction.</text>
        <dbReference type="EC" id="5.6.2.4"/>
    </reaction>
</comment>
<dbReference type="GO" id="GO:0043138">
    <property type="term" value="F:3'-5' DNA helicase activity"/>
    <property type="evidence" value="ECO:0007669"/>
    <property type="project" value="UniProtKB-EC"/>
</dbReference>
<dbReference type="Gene3D" id="1.10.10.160">
    <property type="match status" value="1"/>
</dbReference>
<keyword evidence="2 12" id="KW-0547">Nucleotide-binding</keyword>
<proteinExistence type="inferred from homology"/>
<reference evidence="16 17" key="1">
    <citation type="journal article" date="2017" name="Nat. Commun.">
        <title>In situ click chemistry generation of cyclooxygenase-2 inhibitors.</title>
        <authorList>
            <person name="Bhardwaj A."/>
            <person name="Kaur J."/>
            <person name="Wuest M."/>
            <person name="Wuest F."/>
        </authorList>
    </citation>
    <scope>NUCLEOTIDE SEQUENCE [LARGE SCALE GENOMIC DNA]</scope>
    <source>
        <strain evidence="16">S2_018_000_R2_106</strain>
    </source>
</reference>
<keyword evidence="4 12" id="KW-0347">Helicase</keyword>